<keyword evidence="7" id="KW-1185">Reference proteome</keyword>
<comment type="similarity">
    <text evidence="1">Belongs to the zinc-containing alcohol dehydrogenase family.</text>
</comment>
<dbReference type="OrthoDB" id="1878542at2759"/>
<dbReference type="AlphaFoldDB" id="A0A1B7XST4"/>
<dbReference type="SUPFAM" id="SSF51905">
    <property type="entry name" value="FAD/NAD(P)-binding domain"/>
    <property type="match status" value="1"/>
</dbReference>
<dbReference type="InterPro" id="IPR020843">
    <property type="entry name" value="ER"/>
</dbReference>
<evidence type="ECO:0000256" key="4">
    <source>
        <dbReference type="ARBA" id="ARBA00023002"/>
    </source>
</evidence>
<dbReference type="SMART" id="SM00829">
    <property type="entry name" value="PKS_ER"/>
    <property type="match status" value="1"/>
</dbReference>
<dbReference type="Proteomes" id="UP000092177">
    <property type="component" value="Chromosome 10"/>
</dbReference>
<dbReference type="SUPFAM" id="SSF50129">
    <property type="entry name" value="GroES-like"/>
    <property type="match status" value="1"/>
</dbReference>
<protein>
    <submittedName>
        <fullName evidence="6">Salicylate hydroxylase</fullName>
    </submittedName>
</protein>
<dbReference type="Gene3D" id="3.90.180.10">
    <property type="entry name" value="Medium-chain alcohol dehydrogenases, catalytic domain"/>
    <property type="match status" value="1"/>
</dbReference>
<keyword evidence="3" id="KW-0274">FAD</keyword>
<evidence type="ECO:0000256" key="3">
    <source>
        <dbReference type="ARBA" id="ARBA00022827"/>
    </source>
</evidence>
<dbReference type="Pfam" id="PF08240">
    <property type="entry name" value="ADH_N"/>
    <property type="match status" value="1"/>
</dbReference>
<comment type="caution">
    <text evidence="6">The sequence shown here is derived from an EMBL/GenBank/DDBJ whole genome shotgun (WGS) entry which is preliminary data.</text>
</comment>
<sequence>MTQPKSTRTAILIQSPGVATVATVPIPTLSPTNILVKTACVGLNPSDAKMVQAGAPQGSMAGLDFAGEVVSKGSQVGSHIRPGDRVCGVAFGYNRDNDATGAFAEYVVAEEHLVFGIPDGLSFQEAATLPCGLLTGGMVLHHSMKLRDTPADPTAHVLVYGGSTASGIFMIQLLKHAGFIPVATCSPRNFHLVKEAGAAAAFDYNSPTCASDIRALTDDRLAHAADCITTPASMKICYDSMGAAGGRYVALDSFPIASHSRRAVRPSWVFAMSAFGCAVDWVAPYKCHPSPADRLFAETWMRRAADLVRDGEVRPLRFRLVGDSLGDVSKGLEELRQGTVSGEKLVCVVNRSMVASARVVAKLNRVWAAFQGLLVGTMGGTSHPSATGITAFLSISLCLSVSLSLCLSRFLPSSSDGLVTLCFGSQLHPSIPSMMSSPKVLVIGCGVAGPVVACFLKQKGYEPIIFERVESPGDVGASLMICPNGLKVLERVGPIPDKLLENGPPVLELCDHKASGEVLGGSDIPTAFAKRYGQPAVGVKRTLITSWLRDAAEEKGIELRRGWALERIEESNDSITAFFEGGKSETGSFLIGCDGLKATTRKLLLARAGLQDGLPSFTGLTQTAGVSPTPDAFRGRPGARNWYGELSHVICYDMTHDKTSWALTLPGEAVEEASWGLFGDEQRAAAKKAISAALEAKGWDPVVLGLVNSAERLIKYGIYDRPELSPEQWYSGRCVMIGDAVHPTSVHLGQGANQSCEDCYFLAEAIPDFDHTKPLSTEQLSSIFKSFAEKQQPHTSVLVNGARALGRARVAPPEACVQRDAAIAQSMADRAGLQAKFDFTYSRPFQRPS</sequence>
<evidence type="ECO:0000259" key="5">
    <source>
        <dbReference type="SMART" id="SM00829"/>
    </source>
</evidence>
<dbReference type="SUPFAM" id="SSF51735">
    <property type="entry name" value="NAD(P)-binding Rossmann-fold domains"/>
    <property type="match status" value="1"/>
</dbReference>
<dbReference type="RefSeq" id="XP_018151324.1">
    <property type="nucleotide sequence ID" value="XM_018309006.1"/>
</dbReference>
<dbReference type="KEGG" id="chig:CH63R_14032"/>
<keyword evidence="2" id="KW-0285">Flavoprotein</keyword>
<dbReference type="Gene3D" id="3.50.50.60">
    <property type="entry name" value="FAD/NAD(P)-binding domain"/>
    <property type="match status" value="1"/>
</dbReference>
<dbReference type="InterPro" id="IPR036188">
    <property type="entry name" value="FAD/NAD-bd_sf"/>
</dbReference>
<proteinExistence type="inferred from homology"/>
<dbReference type="GeneID" id="28873113"/>
<dbReference type="InterPro" id="IPR013154">
    <property type="entry name" value="ADH-like_N"/>
</dbReference>
<dbReference type="CDD" id="cd08249">
    <property type="entry name" value="enoyl_reductase_like"/>
    <property type="match status" value="1"/>
</dbReference>
<dbReference type="EMBL" id="LTAN01000010">
    <property type="protein sequence ID" value="OBR02806.1"/>
    <property type="molecule type" value="Genomic_DNA"/>
</dbReference>
<name>A0A1B7XST4_COLHI</name>
<dbReference type="VEuPathDB" id="FungiDB:CH63R_14032"/>
<evidence type="ECO:0000256" key="2">
    <source>
        <dbReference type="ARBA" id="ARBA00022630"/>
    </source>
</evidence>
<dbReference type="InterPro" id="IPR011032">
    <property type="entry name" value="GroES-like_sf"/>
</dbReference>
<evidence type="ECO:0000313" key="7">
    <source>
        <dbReference type="Proteomes" id="UP000092177"/>
    </source>
</evidence>
<keyword evidence="4" id="KW-0560">Oxidoreductase</keyword>
<gene>
    <name evidence="6" type="ORF">CH63R_14032</name>
</gene>
<feature type="domain" description="Enoyl reductase (ER)" evidence="5">
    <location>
        <begin position="17"/>
        <end position="346"/>
    </location>
</feature>
<organism evidence="6 7">
    <name type="scientific">Colletotrichum higginsianum (strain IMI 349063)</name>
    <name type="common">Crucifer anthracnose fungus</name>
    <dbReference type="NCBI Taxonomy" id="759273"/>
    <lineage>
        <taxon>Eukaryota</taxon>
        <taxon>Fungi</taxon>
        <taxon>Dikarya</taxon>
        <taxon>Ascomycota</taxon>
        <taxon>Pezizomycotina</taxon>
        <taxon>Sordariomycetes</taxon>
        <taxon>Hypocreomycetidae</taxon>
        <taxon>Glomerellales</taxon>
        <taxon>Glomerellaceae</taxon>
        <taxon>Colletotrichum</taxon>
        <taxon>Colletotrichum destructivum species complex</taxon>
    </lineage>
</organism>
<dbReference type="Pfam" id="PF01494">
    <property type="entry name" value="FAD_binding_3"/>
    <property type="match status" value="1"/>
</dbReference>
<accession>A0A1B7XST4</accession>
<dbReference type="GO" id="GO:0071949">
    <property type="term" value="F:FAD binding"/>
    <property type="evidence" value="ECO:0007669"/>
    <property type="project" value="InterPro"/>
</dbReference>
<reference evidence="7" key="1">
    <citation type="journal article" date="2017" name="BMC Genomics">
        <title>Gapless genome assembly of Colletotrichum higginsianum reveals chromosome structure and association of transposable elements with secondary metabolite gene clusters.</title>
        <authorList>
            <person name="Dallery J.-F."/>
            <person name="Lapalu N."/>
            <person name="Zampounis A."/>
            <person name="Pigne S."/>
            <person name="Luyten I."/>
            <person name="Amselem J."/>
            <person name="Wittenberg A.H.J."/>
            <person name="Zhou S."/>
            <person name="de Queiroz M.V."/>
            <person name="Robin G.P."/>
            <person name="Auger A."/>
            <person name="Hainaut M."/>
            <person name="Henrissat B."/>
            <person name="Kim K.-T."/>
            <person name="Lee Y.-H."/>
            <person name="Lespinet O."/>
            <person name="Schwartz D.C."/>
            <person name="Thon M.R."/>
            <person name="O'Connell R.J."/>
        </authorList>
    </citation>
    <scope>NUCLEOTIDE SEQUENCE [LARGE SCALE GENOMIC DNA]</scope>
    <source>
        <strain evidence="7">IMI 349063</strain>
    </source>
</reference>
<evidence type="ECO:0000256" key="1">
    <source>
        <dbReference type="ARBA" id="ARBA00008072"/>
    </source>
</evidence>
<dbReference type="PANTHER" id="PTHR45348:SF2">
    <property type="entry name" value="ZINC-TYPE ALCOHOL DEHYDROGENASE-LIKE PROTEIN C2E1P3.01"/>
    <property type="match status" value="1"/>
</dbReference>
<dbReference type="PRINTS" id="PR00420">
    <property type="entry name" value="RNGMNOXGNASE"/>
</dbReference>
<dbReference type="Gene3D" id="3.40.50.720">
    <property type="entry name" value="NAD(P)-binding Rossmann-like Domain"/>
    <property type="match status" value="1"/>
</dbReference>
<dbReference type="GO" id="GO:0016651">
    <property type="term" value="F:oxidoreductase activity, acting on NAD(P)H"/>
    <property type="evidence" value="ECO:0007669"/>
    <property type="project" value="InterPro"/>
</dbReference>
<dbReference type="InterPro" id="IPR002938">
    <property type="entry name" value="FAD-bd"/>
</dbReference>
<dbReference type="InterPro" id="IPR036291">
    <property type="entry name" value="NAD(P)-bd_dom_sf"/>
</dbReference>
<dbReference type="InterPro" id="IPR047122">
    <property type="entry name" value="Trans-enoyl_RdTase-like"/>
</dbReference>
<dbReference type="PANTHER" id="PTHR45348">
    <property type="entry name" value="HYPOTHETICAL OXIDOREDUCTASE (EUROFUNG)"/>
    <property type="match status" value="1"/>
</dbReference>
<evidence type="ECO:0000313" key="6">
    <source>
        <dbReference type="EMBL" id="OBR02806.1"/>
    </source>
</evidence>